<keyword evidence="6" id="KW-1185">Reference proteome</keyword>
<dbReference type="GO" id="GO:0004467">
    <property type="term" value="F:long-chain fatty acid-CoA ligase activity"/>
    <property type="evidence" value="ECO:0007669"/>
    <property type="project" value="TreeGrafter"/>
</dbReference>
<dbReference type="GO" id="GO:0005524">
    <property type="term" value="F:ATP binding"/>
    <property type="evidence" value="ECO:0007669"/>
    <property type="project" value="UniProtKB-KW"/>
</dbReference>
<organism evidence="5 6">
    <name type="scientific">Caulochytrium protostelioides</name>
    <dbReference type="NCBI Taxonomy" id="1555241"/>
    <lineage>
        <taxon>Eukaryota</taxon>
        <taxon>Fungi</taxon>
        <taxon>Fungi incertae sedis</taxon>
        <taxon>Chytridiomycota</taxon>
        <taxon>Chytridiomycota incertae sedis</taxon>
        <taxon>Chytridiomycetes</taxon>
        <taxon>Caulochytriales</taxon>
        <taxon>Caulochytriaceae</taxon>
        <taxon>Caulochytrium</taxon>
    </lineage>
</organism>
<dbReference type="SUPFAM" id="SSF56801">
    <property type="entry name" value="Acetyl-CoA synthetase-like"/>
    <property type="match status" value="1"/>
</dbReference>
<dbReference type="InterPro" id="IPR042099">
    <property type="entry name" value="ANL_N_sf"/>
</dbReference>
<dbReference type="Gene3D" id="3.40.50.12780">
    <property type="entry name" value="N-terminal domain of ligase-like"/>
    <property type="match status" value="1"/>
</dbReference>
<dbReference type="PANTHER" id="PTHR43272:SF33">
    <property type="entry name" value="AMP-BINDING DOMAIN-CONTAINING PROTEIN-RELATED"/>
    <property type="match status" value="1"/>
</dbReference>
<dbReference type="AlphaFoldDB" id="A0A4P9WZH1"/>
<dbReference type="InterPro" id="IPR000873">
    <property type="entry name" value="AMP-dep_synth/lig_dom"/>
</dbReference>
<evidence type="ECO:0000313" key="5">
    <source>
        <dbReference type="EMBL" id="RKO98914.1"/>
    </source>
</evidence>
<feature type="region of interest" description="Disordered" evidence="3">
    <location>
        <begin position="134"/>
        <end position="153"/>
    </location>
</feature>
<dbReference type="PANTHER" id="PTHR43272">
    <property type="entry name" value="LONG-CHAIN-FATTY-ACID--COA LIGASE"/>
    <property type="match status" value="1"/>
</dbReference>
<feature type="non-terminal residue" evidence="5">
    <location>
        <position position="629"/>
    </location>
</feature>
<keyword evidence="1" id="KW-0547">Nucleotide-binding</keyword>
<dbReference type="PROSITE" id="PS00455">
    <property type="entry name" value="AMP_BINDING"/>
    <property type="match status" value="1"/>
</dbReference>
<sequence length="629" mass="67983">GVTTAWENFRVGRAASADLPCLGRRPIVGGQPGAYVWQTYAEVEREARALGALIATHPGLLAGARAAHAADPAWSITELACFAYDLTLVPLHDTLGVEGIAHIIRETRMAAIVLQSLEVVRKALQDEAAAAASQTAGETAENADASETPASKSTSTTTYEVLFWEDAVTAYAAPEKQPAQRLPVPSSVATICYTSGTTGTPKGAVLTHTNMVGFMHATRFLVAQGHCVDYNQQDVYLSYLPLAHVFERALHTCLYHVGARIGFFQGDTLKLVDDLAELRPTIFASVPRLYNRIYDKVLQAVEAKGGIKAWLFKKALAAKTAALHHPTHPSTTHRIYDPVVFAPVRQRLGGRVRLLLAGAAPLGQDVGDFFRAAFACPLLEGYGQTESAAGLTLTSSHNTWTGHLGVPVPNSECKLVDLPELNYTSADQPFPRGEIYTRGPSVFSHYYRQPELTAAALVPSPDGRGRPWLKTGDVGMWDAAGHLVIIDRAKNMFKLAQGEYVAPEKCETVLARHPAVSQCFIYGDGLQSCVVGVAVPDIDVFLKWAKAHHAEAAFLATEVVPFMKTHGSKGFEVPRALYLDPDEWVVGEGKPATREDGTTAIGADILTPTLKIRRPQAKAKYVDVIATLY</sequence>
<dbReference type="STRING" id="1555241.A0A4P9WZH1"/>
<protein>
    <recommendedName>
        <fullName evidence="4">AMP-dependent synthetase/ligase domain-containing protein</fullName>
    </recommendedName>
</protein>
<evidence type="ECO:0000256" key="2">
    <source>
        <dbReference type="ARBA" id="ARBA00022840"/>
    </source>
</evidence>
<dbReference type="Proteomes" id="UP000274922">
    <property type="component" value="Unassembled WGS sequence"/>
</dbReference>
<gene>
    <name evidence="5" type="ORF">CXG81DRAFT_1294</name>
</gene>
<feature type="non-terminal residue" evidence="5">
    <location>
        <position position="1"/>
    </location>
</feature>
<evidence type="ECO:0000259" key="4">
    <source>
        <dbReference type="Pfam" id="PF00501"/>
    </source>
</evidence>
<dbReference type="GO" id="GO:0005783">
    <property type="term" value="C:endoplasmic reticulum"/>
    <property type="evidence" value="ECO:0007669"/>
    <property type="project" value="TreeGrafter"/>
</dbReference>
<dbReference type="OrthoDB" id="1700726at2759"/>
<reference evidence="6" key="1">
    <citation type="journal article" date="2018" name="Nat. Microbiol.">
        <title>Leveraging single-cell genomics to expand the fungal tree of life.</title>
        <authorList>
            <person name="Ahrendt S.R."/>
            <person name="Quandt C.A."/>
            <person name="Ciobanu D."/>
            <person name="Clum A."/>
            <person name="Salamov A."/>
            <person name="Andreopoulos B."/>
            <person name="Cheng J.F."/>
            <person name="Woyke T."/>
            <person name="Pelin A."/>
            <person name="Henrissat B."/>
            <person name="Reynolds N.K."/>
            <person name="Benny G.L."/>
            <person name="Smith M.E."/>
            <person name="James T.Y."/>
            <person name="Grigoriev I.V."/>
        </authorList>
    </citation>
    <scope>NUCLEOTIDE SEQUENCE [LARGE SCALE GENOMIC DNA]</scope>
    <source>
        <strain evidence="6">ATCC 52028</strain>
    </source>
</reference>
<dbReference type="InterPro" id="IPR020845">
    <property type="entry name" value="AMP-binding_CS"/>
</dbReference>
<keyword evidence="2" id="KW-0067">ATP-binding</keyword>
<dbReference type="Pfam" id="PF00501">
    <property type="entry name" value="AMP-binding"/>
    <property type="match status" value="1"/>
</dbReference>
<dbReference type="EMBL" id="ML014343">
    <property type="protein sequence ID" value="RKO98914.1"/>
    <property type="molecule type" value="Genomic_DNA"/>
</dbReference>
<evidence type="ECO:0000256" key="1">
    <source>
        <dbReference type="ARBA" id="ARBA00022741"/>
    </source>
</evidence>
<dbReference type="GO" id="GO:0016020">
    <property type="term" value="C:membrane"/>
    <property type="evidence" value="ECO:0007669"/>
    <property type="project" value="TreeGrafter"/>
</dbReference>
<evidence type="ECO:0000313" key="6">
    <source>
        <dbReference type="Proteomes" id="UP000274922"/>
    </source>
</evidence>
<proteinExistence type="predicted"/>
<name>A0A4P9WZH1_9FUNG</name>
<feature type="domain" description="AMP-dependent synthetase/ligase" evidence="4">
    <location>
        <begin position="29"/>
        <end position="447"/>
    </location>
</feature>
<evidence type="ECO:0000256" key="3">
    <source>
        <dbReference type="SAM" id="MobiDB-lite"/>
    </source>
</evidence>
<accession>A0A4P9WZH1</accession>